<evidence type="ECO:0000313" key="2">
    <source>
        <dbReference type="Proteomes" id="UP000192575"/>
    </source>
</evidence>
<dbReference type="AlphaFoldDB" id="A0A1V9RDY0"/>
<dbReference type="EMBL" id="NBEF01000014">
    <property type="protein sequence ID" value="OQQ91357.1"/>
    <property type="molecule type" value="Genomic_DNA"/>
</dbReference>
<dbReference type="Proteomes" id="UP000192575">
    <property type="component" value="Unassembled WGS sequence"/>
</dbReference>
<organism evidence="1 2">
    <name type="scientific">Ligilactobacillus salivarius</name>
    <dbReference type="NCBI Taxonomy" id="1624"/>
    <lineage>
        <taxon>Bacteria</taxon>
        <taxon>Bacillati</taxon>
        <taxon>Bacillota</taxon>
        <taxon>Bacilli</taxon>
        <taxon>Lactobacillales</taxon>
        <taxon>Lactobacillaceae</taxon>
        <taxon>Ligilactobacillus</taxon>
    </lineage>
</organism>
<proteinExistence type="predicted"/>
<accession>A0A1V9RDY0</accession>
<dbReference type="RefSeq" id="WP_081533897.1">
    <property type="nucleotide sequence ID" value="NZ_NBEF01000014.1"/>
</dbReference>
<protein>
    <submittedName>
        <fullName evidence="1">Uncharacterized protein</fullName>
    </submittedName>
</protein>
<sequence>MPSINLDERLNLDTKVDVTVAEKKYSLVLNDELSVKISDVQLELSKRIEDLTDMPEEKFKEMSLEERKKLVVDTMHDGRSDIFKAMDRIFGTGEGKRIYDYYNQSTRAISKIIAAIDDVLNDKLKTNKNRKERRAEKYTKKRRG</sequence>
<reference evidence="1 2" key="1">
    <citation type="submission" date="2017-03" db="EMBL/GenBank/DDBJ databases">
        <title>Phylogenomics and comparative genomics of Lactobacillus salivarius, a mammalian gut commensal.</title>
        <authorList>
            <person name="Harris H.M."/>
        </authorList>
    </citation>
    <scope>NUCLEOTIDE SEQUENCE [LARGE SCALE GENOMIC DNA]</scope>
    <source>
        <strain evidence="1 2">JCM 1047</strain>
    </source>
</reference>
<evidence type="ECO:0000313" key="1">
    <source>
        <dbReference type="EMBL" id="OQQ91357.1"/>
    </source>
</evidence>
<name>A0A1V9RDY0_9LACO</name>
<gene>
    <name evidence="1" type="ORF">B6U56_02810</name>
</gene>
<comment type="caution">
    <text evidence="1">The sequence shown here is derived from an EMBL/GenBank/DDBJ whole genome shotgun (WGS) entry which is preliminary data.</text>
</comment>